<feature type="transmembrane region" description="Helical" evidence="8">
    <location>
        <begin position="434"/>
        <end position="454"/>
    </location>
</feature>
<feature type="transmembrane region" description="Helical" evidence="8">
    <location>
        <begin position="405"/>
        <end position="428"/>
    </location>
</feature>
<comment type="similarity">
    <text evidence="2">Belongs to the nucleobase:cation symporter-2 (NCS2) (TC 2.A.40) family.</text>
</comment>
<reference evidence="10" key="1">
    <citation type="submission" date="2018-07" db="EMBL/GenBank/DDBJ databases">
        <title>Genome Structure of the Opportunistic Pathogen Paracoccus yeei (Alphaproteobacteria) and Identification of Putative Virulence Factors.</title>
        <authorList>
            <person name="Lasek R."/>
            <person name="Szuplewska M."/>
            <person name="Mitura M."/>
            <person name="Decewicz P."/>
            <person name="Chmielowska C."/>
            <person name="Pawlot A."/>
            <person name="Sentkowska D."/>
            <person name="Czarnecki J."/>
            <person name="Bartosik D."/>
        </authorList>
    </citation>
    <scope>NUCLEOTIDE SEQUENCE [LARGE SCALE GENOMIC DNA]</scope>
    <source>
        <strain evidence="10">CCUG 32053</strain>
        <plasmid evidence="10">pyee1</plasmid>
    </source>
</reference>
<keyword evidence="5 8" id="KW-0812">Transmembrane</keyword>
<dbReference type="RefSeq" id="WP_120444219.1">
    <property type="nucleotide sequence ID" value="NZ_CP031079.1"/>
</dbReference>
<feature type="transmembrane region" description="Helical" evidence="8">
    <location>
        <begin position="346"/>
        <end position="367"/>
    </location>
</feature>
<evidence type="ECO:0000256" key="4">
    <source>
        <dbReference type="ARBA" id="ARBA00022475"/>
    </source>
</evidence>
<dbReference type="InterPro" id="IPR006043">
    <property type="entry name" value="NCS2"/>
</dbReference>
<feature type="transmembrane region" description="Helical" evidence="8">
    <location>
        <begin position="373"/>
        <end position="393"/>
    </location>
</feature>
<dbReference type="AlphaFoldDB" id="A0A386UTH2"/>
<accession>A0A386UTH2</accession>
<dbReference type="GO" id="GO:0005886">
    <property type="term" value="C:plasma membrane"/>
    <property type="evidence" value="ECO:0007669"/>
    <property type="project" value="UniProtKB-SubCell"/>
</dbReference>
<feature type="transmembrane region" description="Helical" evidence="8">
    <location>
        <begin position="129"/>
        <end position="150"/>
    </location>
</feature>
<protein>
    <submittedName>
        <fullName evidence="9">Purine permease</fullName>
    </submittedName>
</protein>
<feature type="transmembrane region" description="Helical" evidence="8">
    <location>
        <begin position="72"/>
        <end position="93"/>
    </location>
</feature>
<dbReference type="EMBL" id="CP031079">
    <property type="protein sequence ID" value="AYF03480.1"/>
    <property type="molecule type" value="Genomic_DNA"/>
</dbReference>
<proteinExistence type="inferred from homology"/>
<geneLocation type="plasmid" evidence="10">
    <name>pyee1</name>
</geneLocation>
<feature type="transmembrane region" description="Helical" evidence="8">
    <location>
        <begin position="46"/>
        <end position="66"/>
    </location>
</feature>
<dbReference type="NCBIfam" id="NF037981">
    <property type="entry name" value="NCS2_1"/>
    <property type="match status" value="1"/>
</dbReference>
<dbReference type="Pfam" id="PF00860">
    <property type="entry name" value="Xan_ur_permease"/>
    <property type="match status" value="1"/>
</dbReference>
<dbReference type="InterPro" id="IPR006042">
    <property type="entry name" value="Xan_ur_permease"/>
</dbReference>
<feature type="transmembrane region" description="Helical" evidence="8">
    <location>
        <begin position="221"/>
        <end position="246"/>
    </location>
</feature>
<dbReference type="NCBIfam" id="TIGR03173">
    <property type="entry name" value="pbuX"/>
    <property type="match status" value="1"/>
</dbReference>
<keyword evidence="6 8" id="KW-1133">Transmembrane helix</keyword>
<evidence type="ECO:0000256" key="5">
    <source>
        <dbReference type="ARBA" id="ARBA00022692"/>
    </source>
</evidence>
<evidence type="ECO:0000256" key="2">
    <source>
        <dbReference type="ARBA" id="ARBA00008821"/>
    </source>
</evidence>
<dbReference type="PANTHER" id="PTHR42810:SF4">
    <property type="entry name" value="URIC ACID TRANSPORTER UACT"/>
    <property type="match status" value="1"/>
</dbReference>
<dbReference type="Proteomes" id="UP000272010">
    <property type="component" value="Plasmid pYEE1"/>
</dbReference>
<evidence type="ECO:0000256" key="6">
    <source>
        <dbReference type="ARBA" id="ARBA00022989"/>
    </source>
</evidence>
<keyword evidence="7 8" id="KW-0472">Membrane</keyword>
<evidence type="ECO:0000256" key="3">
    <source>
        <dbReference type="ARBA" id="ARBA00022448"/>
    </source>
</evidence>
<feature type="transmembrane region" description="Helical" evidence="8">
    <location>
        <begin position="162"/>
        <end position="183"/>
    </location>
</feature>
<evidence type="ECO:0000313" key="10">
    <source>
        <dbReference type="Proteomes" id="UP000272010"/>
    </source>
</evidence>
<keyword evidence="4" id="KW-1003">Cell membrane</keyword>
<dbReference type="NCBIfam" id="TIGR00801">
    <property type="entry name" value="ncs2"/>
    <property type="match status" value="1"/>
</dbReference>
<keyword evidence="3" id="KW-0813">Transport</keyword>
<name>A0A386UTH2_9RHOB</name>
<evidence type="ECO:0000313" key="9">
    <source>
        <dbReference type="EMBL" id="AYF03480.1"/>
    </source>
</evidence>
<feature type="transmembrane region" description="Helical" evidence="8">
    <location>
        <begin position="195"/>
        <end position="214"/>
    </location>
</feature>
<organism evidence="9 10">
    <name type="scientific">Paracoccus yeei</name>
    <dbReference type="NCBI Taxonomy" id="147645"/>
    <lineage>
        <taxon>Bacteria</taxon>
        <taxon>Pseudomonadati</taxon>
        <taxon>Pseudomonadota</taxon>
        <taxon>Alphaproteobacteria</taxon>
        <taxon>Rhodobacterales</taxon>
        <taxon>Paracoccaceae</taxon>
        <taxon>Paracoccus</taxon>
    </lineage>
</organism>
<dbReference type="InterPro" id="IPR017588">
    <property type="entry name" value="UacT-like"/>
</dbReference>
<dbReference type="PROSITE" id="PS01116">
    <property type="entry name" value="XANTH_URACIL_PERMASE"/>
    <property type="match status" value="1"/>
</dbReference>
<sequence length="467" mass="48123">MSQDLMDLGAAQAGAPEPLRAVAPVAPVDEILPAGRMSLLAVQHVLVMYTGAIAVPFIIGSALNLTQAQVAYLIQADLITCGIATLIQTVGFWRFGVRMPLMQGITFAAISPVIAIGSNPEILAAGPNAGLQAIYGAVIAAGAFAILMAPLGRYIVRAFPPVVVGAVLTIMGLSLLPVAIQYARGGFVPDAGKPAYIGLAFLVLAAIVALNVFGRGFVKNISVFLGLIVGVVLAGVMGMLDFGAVADAAPVAVVTPFAFGMPSFHLVPILTMCLVVAITWVESIGDAIVVGAMVERPATERTISDLLRADGLSTMIGGAMNSFPYTAFSENVALVNITGVRSRWTVALAGCFLIVLGLSPMLATAIASLPKPVVGGAGFVMFGTLVVVGIKTLQRTDFDTTFNNFMVVGLSVAMAMITIVEPGFFGFMPDWSQVVFHSPVIMGALTAIGANAALNGLRGPTGIAAAH</sequence>
<evidence type="ECO:0000256" key="8">
    <source>
        <dbReference type="SAM" id="Phobius"/>
    </source>
</evidence>
<feature type="transmembrane region" description="Helical" evidence="8">
    <location>
        <begin position="266"/>
        <end position="294"/>
    </location>
</feature>
<comment type="subcellular location">
    <subcellularLocation>
        <location evidence="1">Cell membrane</location>
        <topology evidence="1">Multi-pass membrane protein</topology>
    </subcellularLocation>
</comment>
<dbReference type="GO" id="GO:0042907">
    <property type="term" value="F:xanthine transmembrane transporter activity"/>
    <property type="evidence" value="ECO:0007669"/>
    <property type="project" value="TreeGrafter"/>
</dbReference>
<keyword evidence="9" id="KW-0614">Plasmid</keyword>
<gene>
    <name evidence="9" type="ORF">PY32053_03940</name>
</gene>
<evidence type="ECO:0000256" key="1">
    <source>
        <dbReference type="ARBA" id="ARBA00004651"/>
    </source>
</evidence>
<dbReference type="PANTHER" id="PTHR42810">
    <property type="entry name" value="PURINE PERMEASE C1399.01C-RELATED"/>
    <property type="match status" value="1"/>
</dbReference>
<evidence type="ECO:0000256" key="7">
    <source>
        <dbReference type="ARBA" id="ARBA00023136"/>
    </source>
</evidence>